<evidence type="ECO:0000259" key="12">
    <source>
        <dbReference type="PROSITE" id="PS52040"/>
    </source>
</evidence>
<dbReference type="Proteomes" id="UP001597467">
    <property type="component" value="Unassembled WGS sequence"/>
</dbReference>
<accession>A0ABW5JXJ0</accession>
<dbReference type="Gene3D" id="3.30.1360.40">
    <property type="match status" value="1"/>
</dbReference>
<dbReference type="SUPFAM" id="SSF56719">
    <property type="entry name" value="Type II DNA topoisomerase"/>
    <property type="match status" value="1"/>
</dbReference>
<comment type="subunit">
    <text evidence="8">Heterotetramer, composed of two GyrA and two GyrB chains. In the heterotetramer, GyrA contains the active site tyrosine that forms a transient covalent intermediate with DNA, while GyrB binds cofactors and catalyzes ATP hydrolysis.</text>
</comment>
<dbReference type="InterPro" id="IPR005743">
    <property type="entry name" value="GyrA"/>
</dbReference>
<dbReference type="Pfam" id="PF00521">
    <property type="entry name" value="DNA_topoisoIV"/>
    <property type="match status" value="1"/>
</dbReference>
<dbReference type="Gene3D" id="2.120.10.90">
    <property type="entry name" value="DNA gyrase/topoisomerase IV, subunit A, C-terminal"/>
    <property type="match status" value="1"/>
</dbReference>
<evidence type="ECO:0000256" key="8">
    <source>
        <dbReference type="HAMAP-Rule" id="MF_01897"/>
    </source>
</evidence>
<dbReference type="PANTHER" id="PTHR43493:SF5">
    <property type="entry name" value="DNA GYRASE SUBUNIT A, CHLOROPLASTIC_MITOCHONDRIAL"/>
    <property type="match status" value="1"/>
</dbReference>
<evidence type="ECO:0000256" key="2">
    <source>
        <dbReference type="ARBA" id="ARBA00008263"/>
    </source>
</evidence>
<comment type="subcellular location">
    <subcellularLocation>
        <location evidence="8">Cytoplasm</location>
    </subcellularLocation>
</comment>
<dbReference type="RefSeq" id="WP_379900857.1">
    <property type="nucleotide sequence ID" value="NZ_JBHULM010000007.1"/>
</dbReference>
<dbReference type="EC" id="5.6.2.2" evidence="8"/>
<dbReference type="InterPro" id="IPR013760">
    <property type="entry name" value="Topo_IIA-like_dom_sf"/>
</dbReference>
<dbReference type="PANTHER" id="PTHR43493">
    <property type="entry name" value="DNA GYRASE/TOPOISOMERASE SUBUNIT A"/>
    <property type="match status" value="1"/>
</dbReference>
<feature type="active site" description="O-(5'-phospho-DNA)-tyrosine intermediate" evidence="8 9">
    <location>
        <position position="121"/>
    </location>
</feature>
<keyword evidence="5 8" id="KW-0799">Topoisomerase</keyword>
<dbReference type="InterPro" id="IPR013757">
    <property type="entry name" value="Topo_IIA_A_a_sf"/>
</dbReference>
<dbReference type="NCBIfam" id="NF004044">
    <property type="entry name" value="PRK05561.1"/>
    <property type="match status" value="1"/>
</dbReference>
<dbReference type="NCBIfam" id="TIGR01063">
    <property type="entry name" value="gyrA"/>
    <property type="match status" value="1"/>
</dbReference>
<keyword evidence="10" id="KW-0175">Coiled coil</keyword>
<sequence length="849" mass="95364">MAEGEKLIPINIEDEMKSAYIDYSMSVIVSRALPDVRDGLKPVHRRVLYGMHELGVRANGAHKKSARIVGEVLGKYHPHGDTSVYDAMVRMAQEWSLRYMLVDGQGNFGSVDGDSPAAMRYTEARMRKISEDMLADIDKETVDHKLNFDDTLEEPTVLPTRIPGLLVNGASGIAVGMATNMPPHNLTEVVDGTIAYIENNDIEIDELIQHIKAPDFPTGGTIYGYDGVKEAFHTGRGRIVMRGNANIEEVHGRECIIVTEIPYQVNKADMIKKTADLINDKKLEGISTIRDESDRNGMRIVYVLKRDAIPNIVLNKLYKYTALQSSFSVNNIALVNGRPQLLNLKELIHYFVEHRHDVVVRRTTYELRKAEERAHILEGLIIASDNIDEVIAIIRASSNADEARTNLIERFKLSEIQAKAIVEMRLRQLTGLEQDKLRSEYEEIMKTIEDLKDILAKKERRMEIIKDELQVVKDKYGDARRSKIEYAGGDLSIEDMIPNEKVVITISHAGYIKRTSLTEYKTQNRGGVGQKASTTRNEDFLEHLFVGTNHQYMLFFTQKGKCFWMRVYEIPEGSKTSKGRAIQNLINIEQDDKVMAFICTQDLKDEDYINSNYVIMATKKGQVKKTSLEQYSRPRTNGINAITIKEDDELLEAKLTTGESQVMLALKSGKAIRFEEAKTRPMGRNASGVRGIRLQDEKTDEVIGMIAVNDMESNILVVSENGYGKRSSLEDYRITNRGGKGVKTISITEKTGNLVAIKNVTDLDDLMIINKSGIAIRMAVKDLRVMGRATQGVKLINLKGKDSIAAVAKVMQDEEEVELDDEGNVIVPENIAPTNDNEDGTTIDTSEEE</sequence>
<evidence type="ECO:0000256" key="9">
    <source>
        <dbReference type="PROSITE-ProRule" id="PRU01384"/>
    </source>
</evidence>
<evidence type="ECO:0000256" key="5">
    <source>
        <dbReference type="ARBA" id="ARBA00023029"/>
    </source>
</evidence>
<reference evidence="14" key="1">
    <citation type="journal article" date="2019" name="Int. J. Syst. Evol. Microbiol.">
        <title>The Global Catalogue of Microorganisms (GCM) 10K type strain sequencing project: providing services to taxonomists for standard genome sequencing and annotation.</title>
        <authorList>
            <consortium name="The Broad Institute Genomics Platform"/>
            <consortium name="The Broad Institute Genome Sequencing Center for Infectious Disease"/>
            <person name="Wu L."/>
            <person name="Ma J."/>
        </authorList>
    </citation>
    <scope>NUCLEOTIDE SEQUENCE [LARGE SCALE GENOMIC DNA]</scope>
    <source>
        <strain evidence="14">KCTC 42808</strain>
    </source>
</reference>
<organism evidence="13 14">
    <name type="scientific">Lacinutrix gracilariae</name>
    <dbReference type="NCBI Taxonomy" id="1747198"/>
    <lineage>
        <taxon>Bacteria</taxon>
        <taxon>Pseudomonadati</taxon>
        <taxon>Bacteroidota</taxon>
        <taxon>Flavobacteriia</taxon>
        <taxon>Flavobacteriales</taxon>
        <taxon>Flavobacteriaceae</taxon>
        <taxon>Lacinutrix</taxon>
    </lineage>
</organism>
<dbReference type="InterPro" id="IPR013758">
    <property type="entry name" value="Topo_IIA_A/C_ab"/>
</dbReference>
<dbReference type="GO" id="GO:0003918">
    <property type="term" value="F:DNA topoisomerase type II (double strand cut, ATP-hydrolyzing) activity"/>
    <property type="evidence" value="ECO:0007669"/>
    <property type="project" value="UniProtKB-EC"/>
</dbReference>
<feature type="coiled-coil region" evidence="10">
    <location>
        <begin position="434"/>
        <end position="475"/>
    </location>
</feature>
<comment type="caution">
    <text evidence="13">The sequence shown here is derived from an EMBL/GenBank/DDBJ whole genome shotgun (WGS) entry which is preliminary data.</text>
</comment>
<gene>
    <name evidence="8 13" type="primary">gyrA</name>
    <name evidence="13" type="ORF">ACFSSB_03125</name>
</gene>
<dbReference type="Gene3D" id="3.90.199.10">
    <property type="entry name" value="Topoisomerase II, domain 5"/>
    <property type="match status" value="1"/>
</dbReference>
<feature type="short sequence motif" description="GyrA-box" evidence="8">
    <location>
        <begin position="523"/>
        <end position="529"/>
    </location>
</feature>
<comment type="similarity">
    <text evidence="2 8">Belongs to the type II topoisomerase GyrA/ParC subunit family.</text>
</comment>
<evidence type="ECO:0000256" key="10">
    <source>
        <dbReference type="SAM" id="Coils"/>
    </source>
</evidence>
<evidence type="ECO:0000313" key="13">
    <source>
        <dbReference type="EMBL" id="MFD2541298.1"/>
    </source>
</evidence>
<dbReference type="SMART" id="SM00434">
    <property type="entry name" value="TOP4c"/>
    <property type="match status" value="1"/>
</dbReference>
<keyword evidence="14" id="KW-1185">Reference proteome</keyword>
<dbReference type="HAMAP" id="MF_01897">
    <property type="entry name" value="GyrA"/>
    <property type="match status" value="1"/>
</dbReference>
<keyword evidence="3 8" id="KW-0547">Nucleotide-binding</keyword>
<name>A0ABW5JXJ0_9FLAO</name>
<evidence type="ECO:0000256" key="11">
    <source>
        <dbReference type="SAM" id="MobiDB-lite"/>
    </source>
</evidence>
<keyword evidence="6 8" id="KW-0238">DNA-binding</keyword>
<evidence type="ECO:0000256" key="3">
    <source>
        <dbReference type="ARBA" id="ARBA00022741"/>
    </source>
</evidence>
<comment type="catalytic activity">
    <reaction evidence="1 8 9">
        <text>ATP-dependent breakage, passage and rejoining of double-stranded DNA.</text>
        <dbReference type="EC" id="5.6.2.2"/>
    </reaction>
</comment>
<evidence type="ECO:0000256" key="1">
    <source>
        <dbReference type="ARBA" id="ARBA00000185"/>
    </source>
</evidence>
<evidence type="ECO:0000256" key="4">
    <source>
        <dbReference type="ARBA" id="ARBA00022840"/>
    </source>
</evidence>
<proteinExistence type="inferred from homology"/>
<dbReference type="Gene3D" id="1.10.268.10">
    <property type="entry name" value="Topoisomerase, domain 3"/>
    <property type="match status" value="1"/>
</dbReference>
<evidence type="ECO:0000313" key="14">
    <source>
        <dbReference type="Proteomes" id="UP001597467"/>
    </source>
</evidence>
<dbReference type="InterPro" id="IPR002205">
    <property type="entry name" value="Topo_IIA_dom_A"/>
</dbReference>
<keyword evidence="4 8" id="KW-0067">ATP-binding</keyword>
<protein>
    <recommendedName>
        <fullName evidence="8">DNA gyrase subunit A</fullName>
        <ecNumber evidence="8">5.6.2.2</ecNumber>
    </recommendedName>
</protein>
<feature type="compositionally biased region" description="Acidic residues" evidence="11">
    <location>
        <begin position="836"/>
        <end position="849"/>
    </location>
</feature>
<keyword evidence="7 8" id="KW-0413">Isomerase</keyword>
<evidence type="ECO:0000256" key="6">
    <source>
        <dbReference type="ARBA" id="ARBA00023125"/>
    </source>
</evidence>
<dbReference type="CDD" id="cd00187">
    <property type="entry name" value="TOP4c"/>
    <property type="match status" value="1"/>
</dbReference>
<dbReference type="InterPro" id="IPR050220">
    <property type="entry name" value="Type_II_DNA_Topoisomerases"/>
</dbReference>
<dbReference type="EMBL" id="JBHULM010000007">
    <property type="protein sequence ID" value="MFD2541298.1"/>
    <property type="molecule type" value="Genomic_DNA"/>
</dbReference>
<evidence type="ECO:0000256" key="7">
    <source>
        <dbReference type="ARBA" id="ARBA00023235"/>
    </source>
</evidence>
<feature type="region of interest" description="Disordered" evidence="11">
    <location>
        <begin position="819"/>
        <end position="849"/>
    </location>
</feature>
<keyword evidence="8" id="KW-0963">Cytoplasm</keyword>
<comment type="miscellaneous">
    <text evidence="8">Few gyrases are as efficient as E.coli at forming negative supercoils. Not all organisms have 2 type II topoisomerases; in organisms with a single type II topoisomerase this enzyme also has to decatenate newly replicated chromosomes.</text>
</comment>
<dbReference type="NCBIfam" id="NF004043">
    <property type="entry name" value="PRK05560.1"/>
    <property type="match status" value="1"/>
</dbReference>
<dbReference type="InterPro" id="IPR006691">
    <property type="entry name" value="GyrA/parC_rep"/>
</dbReference>
<dbReference type="PROSITE" id="PS52040">
    <property type="entry name" value="TOPO_IIA"/>
    <property type="match status" value="1"/>
</dbReference>
<feature type="domain" description="Topo IIA-type catalytic" evidence="12">
    <location>
        <begin position="33"/>
        <end position="496"/>
    </location>
</feature>
<dbReference type="InterPro" id="IPR035516">
    <property type="entry name" value="Gyrase/topoIV_suA_C"/>
</dbReference>
<dbReference type="Pfam" id="PF03989">
    <property type="entry name" value="DNA_gyraseA_C"/>
    <property type="match status" value="6"/>
</dbReference>
<dbReference type="SUPFAM" id="SSF101904">
    <property type="entry name" value="GyrA/ParC C-terminal domain-like"/>
    <property type="match status" value="1"/>
</dbReference>
<comment type="function">
    <text evidence="8">A type II topoisomerase that negatively supercoils closed circular double-stranded (ds) DNA in an ATP-dependent manner to modulate DNA topology and maintain chromosomes in an underwound state. Negative supercoiling favors strand separation, and DNA replication, transcription, recombination and repair, all of which involve strand separation. Also able to catalyze the interconversion of other topological isomers of dsDNA rings, including catenanes and knotted rings. Type II topoisomerases break and join 2 DNA strands simultaneously in an ATP-dependent manner.</text>
</comment>